<protein>
    <submittedName>
        <fullName evidence="7">Uncharacterized protein</fullName>
    </submittedName>
</protein>
<comment type="subcellular location">
    <subcellularLocation>
        <location evidence="1">Secreted</location>
    </subcellularLocation>
</comment>
<dbReference type="Pfam" id="PF05612">
    <property type="entry name" value="Leg1"/>
    <property type="match status" value="3"/>
</dbReference>
<reference evidence="7" key="1">
    <citation type="submission" date="2021-09" db="EMBL/GenBank/DDBJ databases">
        <title>The genome of Mauremys mutica provides insights into the evolution of semi-aquatic lifestyle.</title>
        <authorList>
            <person name="Gong S."/>
            <person name="Gao Y."/>
        </authorList>
    </citation>
    <scope>NUCLEOTIDE SEQUENCE</scope>
    <source>
        <strain evidence="7">MM-2020</strain>
        <tissue evidence="7">Muscle</tissue>
    </source>
</reference>
<evidence type="ECO:0000256" key="6">
    <source>
        <dbReference type="SAM" id="SignalP"/>
    </source>
</evidence>
<proteinExistence type="inferred from homology"/>
<keyword evidence="5" id="KW-0325">Glycoprotein</keyword>
<keyword evidence="8" id="KW-1185">Reference proteome</keyword>
<evidence type="ECO:0000256" key="1">
    <source>
        <dbReference type="ARBA" id="ARBA00004613"/>
    </source>
</evidence>
<dbReference type="PANTHER" id="PTHR18820">
    <property type="entry name" value="LEG1"/>
    <property type="match status" value="1"/>
</dbReference>
<sequence length="330" mass="37436">MVLPNMRVFLGQHSLRLVLLTAIALSPATVVALTQEDVCKKDVYPPLWHQAPGSIEDFPVHGNRIIISAWNYLERLGVYKILLNYSAKYFTTSGSNNILWGLPLQLGWQYRTAVNYYLGIIPFLGAMEAGFFGQLQHEIKILPPEELRADFCYSTADCRSHIPKVMDAWKAYFEAPGSIEDFPIHGNKIVISAWNYLERLGVYKILLNYSAKYFTTSGSNNIRNILWGLPLQLGWQYRTGRLADPSNVTTCGHGAGQHLCISVRSWWASVNYYLGIIPFLGAMEAGFFGQLQHEIKILPPEELRADFCYSTADCRSHIPKVMDAWKAYFE</sequence>
<name>A0A9D3X5D1_9SAUR</name>
<evidence type="ECO:0000313" key="8">
    <source>
        <dbReference type="Proteomes" id="UP000827986"/>
    </source>
</evidence>
<comment type="similarity">
    <text evidence="2">Belongs to the LEG1 family.</text>
</comment>
<dbReference type="GO" id="GO:0005615">
    <property type="term" value="C:extracellular space"/>
    <property type="evidence" value="ECO:0007669"/>
    <property type="project" value="TreeGrafter"/>
</dbReference>
<dbReference type="Proteomes" id="UP000827986">
    <property type="component" value="Unassembled WGS sequence"/>
</dbReference>
<keyword evidence="4 6" id="KW-0732">Signal</keyword>
<evidence type="ECO:0000256" key="5">
    <source>
        <dbReference type="ARBA" id="ARBA00023180"/>
    </source>
</evidence>
<evidence type="ECO:0000256" key="2">
    <source>
        <dbReference type="ARBA" id="ARBA00009122"/>
    </source>
</evidence>
<keyword evidence="3" id="KW-0964">Secreted</keyword>
<feature type="chain" id="PRO_5038735085" evidence="6">
    <location>
        <begin position="33"/>
        <end position="330"/>
    </location>
</feature>
<evidence type="ECO:0000256" key="3">
    <source>
        <dbReference type="ARBA" id="ARBA00022525"/>
    </source>
</evidence>
<feature type="non-terminal residue" evidence="7">
    <location>
        <position position="330"/>
    </location>
</feature>
<dbReference type="EMBL" id="JAHDVG010000482">
    <property type="protein sequence ID" value="KAH1173857.1"/>
    <property type="molecule type" value="Genomic_DNA"/>
</dbReference>
<comment type="caution">
    <text evidence="7">The sequence shown here is derived from an EMBL/GenBank/DDBJ whole genome shotgun (WGS) entry which is preliminary data.</text>
</comment>
<gene>
    <name evidence="7" type="ORF">KIL84_017696</name>
</gene>
<evidence type="ECO:0000256" key="4">
    <source>
        <dbReference type="ARBA" id="ARBA00022729"/>
    </source>
</evidence>
<feature type="signal peptide" evidence="6">
    <location>
        <begin position="1"/>
        <end position="32"/>
    </location>
</feature>
<organism evidence="7 8">
    <name type="scientific">Mauremys mutica</name>
    <name type="common">yellowpond turtle</name>
    <dbReference type="NCBI Taxonomy" id="74926"/>
    <lineage>
        <taxon>Eukaryota</taxon>
        <taxon>Metazoa</taxon>
        <taxon>Chordata</taxon>
        <taxon>Craniata</taxon>
        <taxon>Vertebrata</taxon>
        <taxon>Euteleostomi</taxon>
        <taxon>Archelosauria</taxon>
        <taxon>Testudinata</taxon>
        <taxon>Testudines</taxon>
        <taxon>Cryptodira</taxon>
        <taxon>Durocryptodira</taxon>
        <taxon>Testudinoidea</taxon>
        <taxon>Geoemydidae</taxon>
        <taxon>Geoemydinae</taxon>
        <taxon>Mauremys</taxon>
    </lineage>
</organism>
<accession>A0A9D3X5D1</accession>
<dbReference type="InterPro" id="IPR008499">
    <property type="entry name" value="Leg1"/>
</dbReference>
<dbReference type="PANTHER" id="PTHR18820:SF1">
    <property type="entry name" value="PROTEIN LEG1 HOMOLOG"/>
    <property type="match status" value="1"/>
</dbReference>
<dbReference type="AlphaFoldDB" id="A0A9D3X5D1"/>
<evidence type="ECO:0000313" key="7">
    <source>
        <dbReference type="EMBL" id="KAH1173857.1"/>
    </source>
</evidence>